<dbReference type="OrthoDB" id="5348404at2759"/>
<dbReference type="SUPFAM" id="SSF54928">
    <property type="entry name" value="RNA-binding domain, RBD"/>
    <property type="match status" value="1"/>
</dbReference>
<feature type="compositionally biased region" description="Polar residues" evidence="1">
    <location>
        <begin position="313"/>
        <end position="338"/>
    </location>
</feature>
<sequence length="366" mass="40156">MTDEISQLNNLKVVDLKNRLKNLGLSTAGLKQQLVDRLAEALQPKAGDVEQTEEETGEVQQDELENENENENKKTDDRAVETETPTLSARENQDEQEPEIAANGTEDPSATDAEKNDPNDDTKLSKSGSNGEESLSALANGEQAEDTGIPETTSTDAEQLNSFKRASSPTLDDTSAPAPKKARSHGAAIHPATNTLYVSNLSRPLVSSAFQEYVEGVAEESASYFWMDKLKTHCFVTFSSTEVATRARTAIHRSRYPSGELSRKQLFADFIPEETAHKFAEEADDSKGPWRKMKVLYTVNDTGVELTLVPHSTKVNKPNANGHSQTKALPSGPSNSSVAKPRSDSRRGLPILWTRTNPSIKFREAR</sequence>
<accession>A0A167FJJ1</accession>
<feature type="region of interest" description="Disordered" evidence="1">
    <location>
        <begin position="312"/>
        <end position="352"/>
    </location>
</feature>
<dbReference type="Gene3D" id="1.10.720.30">
    <property type="entry name" value="SAP domain"/>
    <property type="match status" value="1"/>
</dbReference>
<proteinExistence type="predicted"/>
<evidence type="ECO:0000256" key="1">
    <source>
        <dbReference type="SAM" id="MobiDB-lite"/>
    </source>
</evidence>
<feature type="region of interest" description="Disordered" evidence="1">
    <location>
        <begin position="44"/>
        <end position="188"/>
    </location>
</feature>
<dbReference type="GeneID" id="30034984"/>
<evidence type="ECO:0000313" key="4">
    <source>
        <dbReference type="Proteomes" id="UP000189580"/>
    </source>
</evidence>
<feature type="compositionally biased region" description="Basic and acidic residues" evidence="1">
    <location>
        <begin position="70"/>
        <end position="81"/>
    </location>
</feature>
<dbReference type="Pfam" id="PF02037">
    <property type="entry name" value="SAP"/>
    <property type="match status" value="1"/>
</dbReference>
<feature type="compositionally biased region" description="Acidic residues" evidence="1">
    <location>
        <begin position="50"/>
        <end position="69"/>
    </location>
</feature>
<feature type="compositionally biased region" description="Polar residues" evidence="1">
    <location>
        <begin position="150"/>
        <end position="173"/>
    </location>
</feature>
<dbReference type="SMART" id="SM00513">
    <property type="entry name" value="SAP"/>
    <property type="match status" value="1"/>
</dbReference>
<dbReference type="InterPro" id="IPR012677">
    <property type="entry name" value="Nucleotide-bd_a/b_plait_sf"/>
</dbReference>
<dbReference type="RefSeq" id="XP_018737859.1">
    <property type="nucleotide sequence ID" value="XM_018879997.1"/>
</dbReference>
<dbReference type="GO" id="GO:0003676">
    <property type="term" value="F:nucleic acid binding"/>
    <property type="evidence" value="ECO:0007669"/>
    <property type="project" value="InterPro"/>
</dbReference>
<dbReference type="PROSITE" id="PS50800">
    <property type="entry name" value="SAP"/>
    <property type="match status" value="1"/>
</dbReference>
<feature type="domain" description="SAP" evidence="2">
    <location>
        <begin position="8"/>
        <end position="42"/>
    </location>
</feature>
<organism evidence="3 4">
    <name type="scientific">Sugiyamaella lignohabitans</name>
    <dbReference type="NCBI Taxonomy" id="796027"/>
    <lineage>
        <taxon>Eukaryota</taxon>
        <taxon>Fungi</taxon>
        <taxon>Dikarya</taxon>
        <taxon>Ascomycota</taxon>
        <taxon>Saccharomycotina</taxon>
        <taxon>Dipodascomycetes</taxon>
        <taxon>Dipodascales</taxon>
        <taxon>Trichomonascaceae</taxon>
        <taxon>Sugiyamaella</taxon>
    </lineage>
</organism>
<dbReference type="Gene3D" id="3.30.70.330">
    <property type="match status" value="1"/>
</dbReference>
<dbReference type="KEGG" id="slb:AWJ20_3009"/>
<feature type="compositionally biased region" description="Basic and acidic residues" evidence="1">
    <location>
        <begin position="112"/>
        <end position="124"/>
    </location>
</feature>
<dbReference type="PANTHER" id="PTHR47031:SF3">
    <property type="entry name" value="SAP DOMAIN-CONTAINING PROTEIN"/>
    <property type="match status" value="1"/>
</dbReference>
<keyword evidence="4" id="KW-1185">Reference proteome</keyword>
<dbReference type="SUPFAM" id="SSF68906">
    <property type="entry name" value="SAP domain"/>
    <property type="match status" value="1"/>
</dbReference>
<reference evidence="3 4" key="1">
    <citation type="submission" date="2016-02" db="EMBL/GenBank/DDBJ databases">
        <title>Complete genome sequence and transcriptome regulation of the pentose utilising yeast Sugiyamaella lignohabitans.</title>
        <authorList>
            <person name="Bellasio M."/>
            <person name="Peymann A."/>
            <person name="Valli M."/>
            <person name="Sipitzky M."/>
            <person name="Graf A."/>
            <person name="Sauer M."/>
            <person name="Marx H."/>
            <person name="Mattanovich D."/>
        </authorList>
    </citation>
    <scope>NUCLEOTIDE SEQUENCE [LARGE SCALE GENOMIC DNA]</scope>
    <source>
        <strain evidence="3 4">CBS 10342</strain>
    </source>
</reference>
<dbReference type="InterPro" id="IPR034257">
    <property type="entry name" value="Acinus_RRM"/>
</dbReference>
<dbReference type="PANTHER" id="PTHR47031">
    <property type="entry name" value="SAP DNA-BINDING DOMAIN-CONTAINING PROTEIN"/>
    <property type="match status" value="1"/>
</dbReference>
<name>A0A167FJJ1_9ASCO</name>
<dbReference type="CDD" id="cd12432">
    <property type="entry name" value="RRM_ACINU"/>
    <property type="match status" value="1"/>
</dbReference>
<dbReference type="InterPro" id="IPR035979">
    <property type="entry name" value="RBD_domain_sf"/>
</dbReference>
<dbReference type="InterPro" id="IPR036361">
    <property type="entry name" value="SAP_dom_sf"/>
</dbReference>
<dbReference type="InterPro" id="IPR003034">
    <property type="entry name" value="SAP_dom"/>
</dbReference>
<dbReference type="EMBL" id="CP014503">
    <property type="protein sequence ID" value="ANB15382.1"/>
    <property type="molecule type" value="Genomic_DNA"/>
</dbReference>
<dbReference type="AlphaFoldDB" id="A0A167FJJ1"/>
<evidence type="ECO:0000259" key="2">
    <source>
        <dbReference type="PROSITE" id="PS50800"/>
    </source>
</evidence>
<dbReference type="Proteomes" id="UP000189580">
    <property type="component" value="Chromosome b"/>
</dbReference>
<gene>
    <name evidence="3" type="ORF">AWJ20_3009</name>
</gene>
<protein>
    <recommendedName>
        <fullName evidence="2">SAP domain-containing protein</fullName>
    </recommendedName>
</protein>
<evidence type="ECO:0000313" key="3">
    <source>
        <dbReference type="EMBL" id="ANB15382.1"/>
    </source>
</evidence>